<reference evidence="1" key="1">
    <citation type="submission" date="2009-04" db="EMBL/GenBank/DDBJ databases">
        <authorList>
            <person name="Weinstock G."/>
            <person name="Sodergren E."/>
            <person name="Clifton S."/>
            <person name="Fulton L."/>
            <person name="Fulton B."/>
            <person name="Courtney L."/>
            <person name="Fronick C."/>
            <person name="Harrison M."/>
            <person name="Strong C."/>
            <person name="Farmer C."/>
            <person name="Delahaunty K."/>
            <person name="Markovic C."/>
            <person name="Hall O."/>
            <person name="Minx P."/>
            <person name="Tomlinson C."/>
            <person name="Mitreva M."/>
            <person name="Nelson J."/>
            <person name="Hou S."/>
            <person name="Wollam A."/>
            <person name="Pepin K.H."/>
            <person name="Johnson M."/>
            <person name="Bhonagiri V."/>
            <person name="Nash W.E."/>
            <person name="Warren W."/>
            <person name="Chinwalla A."/>
            <person name="Mardis E.R."/>
            <person name="Wilson R.K."/>
        </authorList>
    </citation>
    <scope>NUCLEOTIDE SEQUENCE [LARGE SCALE GENOMIC DNA]</scope>
    <source>
        <strain evidence="1">DSM 20098</strain>
    </source>
</reference>
<comment type="caution">
    <text evidence="1">The sequence shown here is derived from an EMBL/GenBank/DDBJ whole genome shotgun (WGS) entry which is preliminary data.</text>
</comment>
<accession>C4FCZ6</accession>
<organism evidence="1 2">
    <name type="scientific">Bifidobacterium angulatum DSM 20098 = JCM 7096</name>
    <dbReference type="NCBI Taxonomy" id="518635"/>
    <lineage>
        <taxon>Bacteria</taxon>
        <taxon>Bacillati</taxon>
        <taxon>Actinomycetota</taxon>
        <taxon>Actinomycetes</taxon>
        <taxon>Bifidobacteriales</taxon>
        <taxon>Bifidobacteriaceae</taxon>
        <taxon>Bifidobacterium</taxon>
    </lineage>
</organism>
<dbReference type="AlphaFoldDB" id="C4FCZ6"/>
<sequence length="40" mass="4591">MSLDGDAAAAIARPAAKPHYSARRTRILLKEHRLWQCFRL</sequence>
<dbReference type="Proteomes" id="UP000006408">
    <property type="component" value="Unassembled WGS sequence"/>
</dbReference>
<dbReference type="HOGENOM" id="CLU_3285587_0_0_11"/>
<protein>
    <submittedName>
        <fullName evidence="1">Uncharacterized protein</fullName>
    </submittedName>
</protein>
<evidence type="ECO:0000313" key="1">
    <source>
        <dbReference type="EMBL" id="EEP21783.1"/>
    </source>
</evidence>
<name>C4FCZ6_9BIFI</name>
<keyword evidence="2" id="KW-1185">Reference proteome</keyword>
<evidence type="ECO:0000313" key="2">
    <source>
        <dbReference type="Proteomes" id="UP000006408"/>
    </source>
</evidence>
<dbReference type="EMBL" id="ABYS02000003">
    <property type="protein sequence ID" value="EEP21783.1"/>
    <property type="molecule type" value="Genomic_DNA"/>
</dbReference>
<gene>
    <name evidence="1" type="ORF">BIFANG_02175</name>
</gene>
<proteinExistence type="predicted"/>